<evidence type="ECO:0000256" key="7">
    <source>
        <dbReference type="ARBA" id="ARBA00023136"/>
    </source>
</evidence>
<comment type="similarity">
    <text evidence="2">Belongs to the binding-protein-dependent transport system permease family. FecCD subfamily.</text>
</comment>
<dbReference type="EMBL" id="CAADEZ010000656">
    <property type="protein sequence ID" value="VFJ72623.1"/>
    <property type="molecule type" value="Genomic_DNA"/>
</dbReference>
<feature type="transmembrane region" description="Helical" evidence="8">
    <location>
        <begin position="304"/>
        <end position="327"/>
    </location>
</feature>
<feature type="transmembrane region" description="Helical" evidence="8">
    <location>
        <begin position="142"/>
        <end position="163"/>
    </location>
</feature>
<feature type="transmembrane region" description="Helical" evidence="8">
    <location>
        <begin position="333"/>
        <end position="352"/>
    </location>
</feature>
<dbReference type="GO" id="GO:0022857">
    <property type="term" value="F:transmembrane transporter activity"/>
    <property type="evidence" value="ECO:0007669"/>
    <property type="project" value="InterPro"/>
</dbReference>
<evidence type="ECO:0000256" key="3">
    <source>
        <dbReference type="ARBA" id="ARBA00022448"/>
    </source>
</evidence>
<keyword evidence="5 8" id="KW-0812">Transmembrane</keyword>
<dbReference type="PANTHER" id="PTHR30472">
    <property type="entry name" value="FERRIC ENTEROBACTIN TRANSPORT SYSTEM PERMEASE PROTEIN"/>
    <property type="match status" value="1"/>
</dbReference>
<dbReference type="AlphaFoldDB" id="A0A450TUK2"/>
<feature type="transmembrane region" description="Helical" evidence="8">
    <location>
        <begin position="34"/>
        <end position="56"/>
    </location>
</feature>
<keyword evidence="7 8" id="KW-0472">Membrane</keyword>
<name>A0A450TUK2_9GAMM</name>
<feature type="transmembrane region" description="Helical" evidence="8">
    <location>
        <begin position="87"/>
        <end position="104"/>
    </location>
</feature>
<evidence type="ECO:0000256" key="2">
    <source>
        <dbReference type="ARBA" id="ARBA00007935"/>
    </source>
</evidence>
<dbReference type="SUPFAM" id="SSF81345">
    <property type="entry name" value="ABC transporter involved in vitamin B12 uptake, BtuC"/>
    <property type="match status" value="1"/>
</dbReference>
<dbReference type="InterPro" id="IPR037294">
    <property type="entry name" value="ABC_BtuC-like"/>
</dbReference>
<dbReference type="CDD" id="cd06550">
    <property type="entry name" value="TM_ABC_iron-siderophores_like"/>
    <property type="match status" value="1"/>
</dbReference>
<protein>
    <submittedName>
        <fullName evidence="10">Iron complex transport system permease protein</fullName>
    </submittedName>
</protein>
<dbReference type="FunFam" id="1.10.3470.10:FF:000001">
    <property type="entry name" value="Vitamin B12 ABC transporter permease BtuC"/>
    <property type="match status" value="1"/>
</dbReference>
<accession>A0A450TUK2</accession>
<proteinExistence type="inferred from homology"/>
<evidence type="ECO:0000256" key="1">
    <source>
        <dbReference type="ARBA" id="ARBA00004651"/>
    </source>
</evidence>
<comment type="subcellular location">
    <subcellularLocation>
        <location evidence="1">Cell membrane</location>
        <topology evidence="1">Multi-pass membrane protein</topology>
    </subcellularLocation>
</comment>
<evidence type="ECO:0000313" key="9">
    <source>
        <dbReference type="EMBL" id="VFJ71432.1"/>
    </source>
</evidence>
<gene>
    <name evidence="10" type="ORF">BECKFM1743A_GA0114220_106562</name>
    <name evidence="11" type="ORF">BECKFM1743B_GA0114221_105873</name>
    <name evidence="9" type="ORF">BECKFM1743C_GA0114222_105983</name>
</gene>
<reference evidence="10" key="1">
    <citation type="submission" date="2019-02" db="EMBL/GenBank/DDBJ databases">
        <authorList>
            <person name="Gruber-Vodicka R. H."/>
            <person name="Seah K. B. B."/>
        </authorList>
    </citation>
    <scope>NUCLEOTIDE SEQUENCE</scope>
    <source>
        <strain evidence="10">BECK_BZ163</strain>
        <strain evidence="11">BECK_BZ164</strain>
        <strain evidence="9">BECK_BZ165</strain>
    </source>
</reference>
<evidence type="ECO:0000313" key="11">
    <source>
        <dbReference type="EMBL" id="VFK18982.1"/>
    </source>
</evidence>
<keyword evidence="6 8" id="KW-1133">Transmembrane helix</keyword>
<dbReference type="Pfam" id="PF01032">
    <property type="entry name" value="FecCD"/>
    <property type="match status" value="1"/>
</dbReference>
<evidence type="ECO:0000256" key="5">
    <source>
        <dbReference type="ARBA" id="ARBA00022692"/>
    </source>
</evidence>
<feature type="transmembrane region" description="Helical" evidence="8">
    <location>
        <begin position="264"/>
        <end position="292"/>
    </location>
</feature>
<feature type="transmembrane region" description="Helical" evidence="8">
    <location>
        <begin position="170"/>
        <end position="191"/>
    </location>
</feature>
<keyword evidence="3" id="KW-0813">Transport</keyword>
<feature type="transmembrane region" description="Helical" evidence="8">
    <location>
        <begin position="219"/>
        <end position="244"/>
    </location>
</feature>
<evidence type="ECO:0000256" key="6">
    <source>
        <dbReference type="ARBA" id="ARBA00022989"/>
    </source>
</evidence>
<feature type="transmembrane region" description="Helical" evidence="8">
    <location>
        <begin position="116"/>
        <end position="136"/>
    </location>
</feature>
<dbReference type="EMBL" id="CAADFL010000587">
    <property type="protein sequence ID" value="VFK18982.1"/>
    <property type="molecule type" value="Genomic_DNA"/>
</dbReference>
<evidence type="ECO:0000256" key="8">
    <source>
        <dbReference type="SAM" id="Phobius"/>
    </source>
</evidence>
<keyword evidence="4" id="KW-1003">Cell membrane</keyword>
<sequence>MRFASARGERLPVSDKGHVFHDNSQPVTRNPQHLLWWLLAIALLAGAWVSLIIGYVDLSVAELLHGAFIQGDTTLARIVFEIRLPRVLLAILVGGSLGIAGATLQGLLRNPLAEPGLLGASGGAALGAVLALYTGLADQFPLALPLAGFAGTAVAVVLVYLLAGTRTGTTALILAGVAISALTSALISLALNFSPNPHAALEIIFWTLGSLSDRSNQDLLLILPSVLLGMFLMLASGAGLRALSLGEETAWSLGVNLTRLKVQVLVGCALAVGASVSVAGSIGFIGLIAPHLMRPLVRADPARLLPASALCGAILLLLADIGVRALYTQGAELKLGVLTALVGAPFFIFLILKTRRTMP</sequence>
<dbReference type="EMBL" id="CAADFA010000598">
    <property type="protein sequence ID" value="VFJ71432.1"/>
    <property type="molecule type" value="Genomic_DNA"/>
</dbReference>
<dbReference type="Gene3D" id="1.10.3470.10">
    <property type="entry name" value="ABC transporter involved in vitamin B12 uptake, BtuC"/>
    <property type="match status" value="1"/>
</dbReference>
<evidence type="ECO:0000256" key="4">
    <source>
        <dbReference type="ARBA" id="ARBA00022475"/>
    </source>
</evidence>
<dbReference type="PANTHER" id="PTHR30472:SF25">
    <property type="entry name" value="ABC TRANSPORTER PERMEASE PROTEIN MJ0876-RELATED"/>
    <property type="match status" value="1"/>
</dbReference>
<dbReference type="GO" id="GO:0033214">
    <property type="term" value="P:siderophore-iron import into cell"/>
    <property type="evidence" value="ECO:0007669"/>
    <property type="project" value="TreeGrafter"/>
</dbReference>
<evidence type="ECO:0000313" key="10">
    <source>
        <dbReference type="EMBL" id="VFJ72623.1"/>
    </source>
</evidence>
<dbReference type="InterPro" id="IPR000522">
    <property type="entry name" value="ABC_transptr_permease_BtuC"/>
</dbReference>
<organism evidence="10">
    <name type="scientific">Candidatus Kentrum sp. FM</name>
    <dbReference type="NCBI Taxonomy" id="2126340"/>
    <lineage>
        <taxon>Bacteria</taxon>
        <taxon>Pseudomonadati</taxon>
        <taxon>Pseudomonadota</taxon>
        <taxon>Gammaproteobacteria</taxon>
        <taxon>Candidatus Kentrum</taxon>
    </lineage>
</organism>
<dbReference type="GO" id="GO:0005886">
    <property type="term" value="C:plasma membrane"/>
    <property type="evidence" value="ECO:0007669"/>
    <property type="project" value="UniProtKB-SubCell"/>
</dbReference>